<feature type="transmembrane region" description="Helical" evidence="3">
    <location>
        <begin position="595"/>
        <end position="619"/>
    </location>
</feature>
<evidence type="ECO:0000256" key="2">
    <source>
        <dbReference type="SAM" id="MobiDB-lite"/>
    </source>
</evidence>
<accession>A0A930L585</accession>
<feature type="region of interest" description="Disordered" evidence="2">
    <location>
        <begin position="951"/>
        <end position="972"/>
    </location>
</feature>
<protein>
    <submittedName>
        <fullName evidence="4">Uncharacterized protein</fullName>
    </submittedName>
</protein>
<organism evidence="4 5">
    <name type="scientific">Rothia mucilaginosa</name>
    <dbReference type="NCBI Taxonomy" id="43675"/>
    <lineage>
        <taxon>Bacteria</taxon>
        <taxon>Bacillati</taxon>
        <taxon>Actinomycetota</taxon>
        <taxon>Actinomycetes</taxon>
        <taxon>Micrococcales</taxon>
        <taxon>Micrococcaceae</taxon>
        <taxon>Rothia</taxon>
    </lineage>
</organism>
<name>A0A930L585_9MICC</name>
<feature type="region of interest" description="Disordered" evidence="2">
    <location>
        <begin position="637"/>
        <end position="663"/>
    </location>
</feature>
<keyword evidence="3" id="KW-0472">Membrane</keyword>
<proteinExistence type="predicted"/>
<feature type="compositionally biased region" description="Basic and acidic residues" evidence="2">
    <location>
        <begin position="958"/>
        <end position="972"/>
    </location>
</feature>
<reference evidence="4" key="1">
    <citation type="submission" date="2020-04" db="EMBL/GenBank/DDBJ databases">
        <title>Deep metagenomics examines the oral microbiome during advanced dental caries in children, revealing novel taxa and co-occurrences with host molecules.</title>
        <authorList>
            <person name="Baker J.L."/>
            <person name="Morton J.T."/>
            <person name="Dinis M."/>
            <person name="Alvarez R."/>
            <person name="Tran N.C."/>
            <person name="Knight R."/>
            <person name="Edlund A."/>
        </authorList>
    </citation>
    <scope>NUCLEOTIDE SEQUENCE</scope>
    <source>
        <strain evidence="4">JCVI_29_bin.11</strain>
    </source>
</reference>
<feature type="transmembrane region" description="Helical" evidence="3">
    <location>
        <begin position="204"/>
        <end position="227"/>
    </location>
</feature>
<sequence length="1067" mass="116141">MKEMVWRTIPMWVCRIVFAVVLASFISYIAALMQAQVAQAWAPFGLDKICDIQYVMDPPAYSTSTVDSGHTTDGLNVTPTKVSYTEISDFWGAYGSSGYAWSIYEVAPCQPVDTAVSSAGTILANLPFGWVVTLVELLRAFINVPFSNDFVSPFMSSEIVTNIFRHFDQALVKGGMLAAIMSIGGAWLMFMWHKNGAKLTLTRIFGSIAAAGVASALVTSTVTHGLYTAINTGATQVSLAPAAAVSSSCSGNARASDAQTTVDCISGSFISRLINPVYASGAIGNNLGDQKAKFISGVGKNPEELGPDSEVIYNKKSNSYISDKKVFFVFDAGGQGDAVKVKLPKAGVVPTVNSDNPTWAEYMHWTSSYTKAEREAVDNGDVRGCNLTAMPGLEKLHEQAEKNPDLCTYKWEVRAALLYSAANGGGGYETAAGKTPFVDRVPASFTSFFALAPVTDFMGIIGLHRMMLNLDLIFLALTLWFRFALIAGTGNWKSLSIIAGDHAIVAAKIVGVGLVLSGTALTQSIAYEAFEKSLPGVPLFIRSILLSVITIIGGIVCYVLYFRGMKKLTEKAPLLAASQTNTIGGRMKAGTVKTLNAGAAVAGAAVAGGAGAALTMAGMQAIKGAKREEQEKLDLEKKFAHGQARGTERQQRRDRKEQEKTRHNNAMLYLQDAEPRFNEALETTLQSGNDYADTRTELEQVEIQHTTKTKELTGTIETKTAEARTAEEQKNSIGEQKNIHDVKMRERTHLLLAAQQQVTDEDGEPVLNEEGQPVTLADKITEAAQALEAAQAKKSEAQQNLEQHLQEKGYTVLHEIQYDTNDQPASVKITDLATGKVRVAPPAEYDHDFSRQNVFPTTEEYGAYKALRNAAAAANREANKANRSYEETTDQIKTATDKFSQKMYNFAIPTEKIAKKHNLPTEAVAELRVSFEESADMRDRQQAAMSAENIARRAAKTAQKDLERAEKEHQQQVKDLTAELQSKAEAFKNNANRARSIATDMDKAYNSGGIDNVMTKVTEKDPYIIETNAGTVHMNGENLREAVDNVINDVRARIDLNNPEPARRIEP</sequence>
<feature type="transmembrane region" description="Helical" evidence="3">
    <location>
        <begin position="504"/>
        <end position="527"/>
    </location>
</feature>
<keyword evidence="1" id="KW-0175">Coiled coil</keyword>
<feature type="coiled-coil region" evidence="1">
    <location>
        <begin position="864"/>
        <end position="898"/>
    </location>
</feature>
<feature type="compositionally biased region" description="Basic and acidic residues" evidence="2">
    <location>
        <begin position="646"/>
        <end position="662"/>
    </location>
</feature>
<comment type="caution">
    <text evidence="4">The sequence shown here is derived from an EMBL/GenBank/DDBJ whole genome shotgun (WGS) entry which is preliminary data.</text>
</comment>
<feature type="transmembrane region" description="Helical" evidence="3">
    <location>
        <begin position="170"/>
        <end position="192"/>
    </location>
</feature>
<feature type="coiled-coil region" evidence="1">
    <location>
        <begin position="780"/>
        <end position="807"/>
    </location>
</feature>
<dbReference type="Proteomes" id="UP000713964">
    <property type="component" value="Unassembled WGS sequence"/>
</dbReference>
<dbReference type="EMBL" id="JABZXL010000042">
    <property type="protein sequence ID" value="MBF1660064.1"/>
    <property type="molecule type" value="Genomic_DNA"/>
</dbReference>
<evidence type="ECO:0000313" key="5">
    <source>
        <dbReference type="Proteomes" id="UP000713964"/>
    </source>
</evidence>
<feature type="transmembrane region" description="Helical" evidence="3">
    <location>
        <begin position="472"/>
        <end position="492"/>
    </location>
</feature>
<evidence type="ECO:0000256" key="3">
    <source>
        <dbReference type="SAM" id="Phobius"/>
    </source>
</evidence>
<evidence type="ECO:0000313" key="4">
    <source>
        <dbReference type="EMBL" id="MBF1660064.1"/>
    </source>
</evidence>
<evidence type="ECO:0000256" key="1">
    <source>
        <dbReference type="SAM" id="Coils"/>
    </source>
</evidence>
<dbReference type="AlphaFoldDB" id="A0A930L585"/>
<keyword evidence="3" id="KW-1133">Transmembrane helix</keyword>
<keyword evidence="3" id="KW-0812">Transmembrane</keyword>
<gene>
    <name evidence="4" type="ORF">HXO58_09585</name>
</gene>
<feature type="transmembrane region" description="Helical" evidence="3">
    <location>
        <begin position="539"/>
        <end position="561"/>
    </location>
</feature>